<evidence type="ECO:0000256" key="1">
    <source>
        <dbReference type="ARBA" id="ARBA00001232"/>
    </source>
</evidence>
<keyword evidence="6 10" id="KW-0594">Phospholipid biosynthesis</keyword>
<evidence type="ECO:0000256" key="9">
    <source>
        <dbReference type="ARBA" id="ARBA00046608"/>
    </source>
</evidence>
<accession>A0A847SBH3</accession>
<evidence type="ECO:0000256" key="6">
    <source>
        <dbReference type="ARBA" id="ARBA00023209"/>
    </source>
</evidence>
<comment type="pathway">
    <text evidence="10">Lipid metabolism; phospholipid metabolism.</text>
</comment>
<dbReference type="Pfam" id="PF02504">
    <property type="entry name" value="FA_synthesis"/>
    <property type="match status" value="1"/>
</dbReference>
<dbReference type="Proteomes" id="UP000587991">
    <property type="component" value="Unassembled WGS sequence"/>
</dbReference>
<name>A0A847SBH3_9NEIS</name>
<dbReference type="PIRSF" id="PIRSF002465">
    <property type="entry name" value="Phsphlp_syn_PlsX"/>
    <property type="match status" value="1"/>
</dbReference>
<keyword evidence="3 10" id="KW-0444">Lipid biosynthesis</keyword>
<comment type="subunit">
    <text evidence="9 10">Homodimer. Probably interacts with PlsY.</text>
</comment>
<evidence type="ECO:0000256" key="5">
    <source>
        <dbReference type="ARBA" id="ARBA00023098"/>
    </source>
</evidence>
<evidence type="ECO:0000256" key="8">
    <source>
        <dbReference type="ARBA" id="ARBA00024069"/>
    </source>
</evidence>
<dbReference type="GO" id="GO:0008654">
    <property type="term" value="P:phospholipid biosynthetic process"/>
    <property type="evidence" value="ECO:0007669"/>
    <property type="project" value="UniProtKB-KW"/>
</dbReference>
<comment type="catalytic activity">
    <reaction evidence="1 10">
        <text>a fatty acyl-[ACP] + phosphate = an acyl phosphate + holo-[ACP]</text>
        <dbReference type="Rhea" id="RHEA:42292"/>
        <dbReference type="Rhea" id="RHEA-COMP:9685"/>
        <dbReference type="Rhea" id="RHEA-COMP:14125"/>
        <dbReference type="ChEBI" id="CHEBI:43474"/>
        <dbReference type="ChEBI" id="CHEBI:59918"/>
        <dbReference type="ChEBI" id="CHEBI:64479"/>
        <dbReference type="ChEBI" id="CHEBI:138651"/>
        <dbReference type="EC" id="2.3.1.274"/>
    </reaction>
</comment>
<keyword evidence="4 10" id="KW-0808">Transferase</keyword>
<reference evidence="11 12" key="1">
    <citation type="submission" date="2020-04" db="EMBL/GenBank/DDBJ databases">
        <title>Draft genome of Leeia sp. IMCC25680.</title>
        <authorList>
            <person name="Song J."/>
            <person name="Cho J.-C."/>
        </authorList>
    </citation>
    <scope>NUCLEOTIDE SEQUENCE [LARGE SCALE GENOMIC DNA]</scope>
    <source>
        <strain evidence="11 12">IMCC25680</strain>
    </source>
</reference>
<protein>
    <recommendedName>
        <fullName evidence="8 10">Phosphate acyltransferase</fullName>
        <ecNumber evidence="8 10">2.3.1.274</ecNumber>
    </recommendedName>
    <alternativeName>
        <fullName evidence="10">Acyl-ACP phosphotransacylase</fullName>
    </alternativeName>
    <alternativeName>
        <fullName evidence="10">Acyl-[acyl-carrier-protein]--phosphate acyltransferase</fullName>
    </alternativeName>
    <alternativeName>
        <fullName evidence="10">Phosphate-acyl-ACP acyltransferase</fullName>
    </alternativeName>
</protein>
<comment type="caution">
    <text evidence="11">The sequence shown here is derived from an EMBL/GenBank/DDBJ whole genome shotgun (WGS) entry which is preliminary data.</text>
</comment>
<comment type="similarity">
    <text evidence="10">Belongs to the PlsX family.</text>
</comment>
<evidence type="ECO:0000256" key="3">
    <source>
        <dbReference type="ARBA" id="ARBA00022516"/>
    </source>
</evidence>
<dbReference type="GO" id="GO:0005737">
    <property type="term" value="C:cytoplasm"/>
    <property type="evidence" value="ECO:0007669"/>
    <property type="project" value="UniProtKB-SubCell"/>
</dbReference>
<evidence type="ECO:0000256" key="4">
    <source>
        <dbReference type="ARBA" id="ARBA00022679"/>
    </source>
</evidence>
<comment type="subcellular location">
    <subcellularLocation>
        <location evidence="10">Cytoplasm</location>
    </subcellularLocation>
    <text evidence="10">Associated with the membrane possibly through PlsY.</text>
</comment>
<dbReference type="EMBL" id="JABAIM010000001">
    <property type="protein sequence ID" value="NLR74448.1"/>
    <property type="molecule type" value="Genomic_DNA"/>
</dbReference>
<gene>
    <name evidence="10 11" type="primary">plsX</name>
    <name evidence="11" type="ORF">HF682_04690</name>
</gene>
<organism evidence="11 12">
    <name type="scientific">Leeia aquatica</name>
    <dbReference type="NCBI Taxonomy" id="2725557"/>
    <lineage>
        <taxon>Bacteria</taxon>
        <taxon>Pseudomonadati</taxon>
        <taxon>Pseudomonadota</taxon>
        <taxon>Betaproteobacteria</taxon>
        <taxon>Neisseriales</taxon>
        <taxon>Leeiaceae</taxon>
        <taxon>Leeia</taxon>
    </lineage>
</organism>
<dbReference type="RefSeq" id="WP_168876062.1">
    <property type="nucleotide sequence ID" value="NZ_JABAIM010000001.1"/>
</dbReference>
<dbReference type="AlphaFoldDB" id="A0A847SBH3"/>
<dbReference type="UniPathway" id="UPA00085"/>
<evidence type="ECO:0000313" key="11">
    <source>
        <dbReference type="EMBL" id="NLR74448.1"/>
    </source>
</evidence>
<keyword evidence="7 10" id="KW-1208">Phospholipid metabolism</keyword>
<dbReference type="HAMAP" id="MF_00019">
    <property type="entry name" value="PlsX"/>
    <property type="match status" value="1"/>
</dbReference>
<dbReference type="EC" id="2.3.1.274" evidence="8 10"/>
<comment type="function">
    <text evidence="10">Catalyzes the reversible formation of acyl-phosphate (acyl-PO(4)) from acyl-[acyl-carrier-protein] (acyl-ACP). This enzyme utilizes acyl-ACP as fatty acyl donor, but not acyl-CoA.</text>
</comment>
<dbReference type="Gene3D" id="3.40.718.10">
    <property type="entry name" value="Isopropylmalate Dehydrogenase"/>
    <property type="match status" value="1"/>
</dbReference>
<evidence type="ECO:0000256" key="7">
    <source>
        <dbReference type="ARBA" id="ARBA00023264"/>
    </source>
</evidence>
<dbReference type="GO" id="GO:0006633">
    <property type="term" value="P:fatty acid biosynthetic process"/>
    <property type="evidence" value="ECO:0007669"/>
    <property type="project" value="UniProtKB-UniRule"/>
</dbReference>
<dbReference type="GO" id="GO:0043811">
    <property type="term" value="F:phosphate:acyl-[acyl carrier protein] acyltransferase activity"/>
    <property type="evidence" value="ECO:0007669"/>
    <property type="project" value="UniProtKB-UniRule"/>
</dbReference>
<dbReference type="InterPro" id="IPR012281">
    <property type="entry name" value="Phospholipid_synth_PlsX-like"/>
</dbReference>
<keyword evidence="5 10" id="KW-0443">Lipid metabolism</keyword>
<dbReference type="PANTHER" id="PTHR30100">
    <property type="entry name" value="FATTY ACID/PHOSPHOLIPID SYNTHESIS PROTEIN PLSX"/>
    <property type="match status" value="1"/>
</dbReference>
<evidence type="ECO:0000256" key="2">
    <source>
        <dbReference type="ARBA" id="ARBA00022490"/>
    </source>
</evidence>
<keyword evidence="11" id="KW-0012">Acyltransferase</keyword>
<keyword evidence="12" id="KW-1185">Reference proteome</keyword>
<evidence type="ECO:0000313" key="12">
    <source>
        <dbReference type="Proteomes" id="UP000587991"/>
    </source>
</evidence>
<keyword evidence="2 10" id="KW-0963">Cytoplasm</keyword>
<evidence type="ECO:0000256" key="10">
    <source>
        <dbReference type="HAMAP-Rule" id="MF_00019"/>
    </source>
</evidence>
<dbReference type="NCBIfam" id="TIGR00182">
    <property type="entry name" value="plsX"/>
    <property type="match status" value="1"/>
</dbReference>
<dbReference type="SUPFAM" id="SSF53659">
    <property type="entry name" value="Isocitrate/Isopropylmalate dehydrogenase-like"/>
    <property type="match status" value="1"/>
</dbReference>
<proteinExistence type="inferred from homology"/>
<dbReference type="InterPro" id="IPR003664">
    <property type="entry name" value="FA_synthesis"/>
</dbReference>
<sequence>MNITIAVDAMGGDHGCRVTIAAVLRFLQQHPAIHVILVGMPDAMSAELRRHKDVPTDRLSLEPATEVVGMDESPQSALKNKKQSSMRIAINMVKEGRAQACVSAGNTGALMATSRFVLKMLPGVDRPAIAKLMPNMQGNSVVLDLGANIDSEPLHLLQFGVMGAMLASALLNKPEPTVGLLNVGTEDIKGTATIKEAAALLRDSGLNFHGYVEGDDIFKGTTDVVVTDGFAGNISLKTSEGVAKMIAAALKESFNRNWLTKLLGLLALPALSSFRRRMDPRRYNGASLIGLRGTVVKSHGGADALAFRYALEQALLEVEHNVIAHISGKMAEFQPTASGDAAAREAS</sequence>
<dbReference type="PANTHER" id="PTHR30100:SF1">
    <property type="entry name" value="PHOSPHATE ACYLTRANSFERASE"/>
    <property type="match status" value="1"/>
</dbReference>